<proteinExistence type="predicted"/>
<feature type="region of interest" description="Disordered" evidence="1">
    <location>
        <begin position="28"/>
        <end position="55"/>
    </location>
</feature>
<dbReference type="VEuPathDB" id="VectorBase:AQUA014442"/>
<organism evidence="2 3">
    <name type="scientific">Anopheles quadriannulatus</name>
    <name type="common">Mosquito</name>
    <dbReference type="NCBI Taxonomy" id="34691"/>
    <lineage>
        <taxon>Eukaryota</taxon>
        <taxon>Metazoa</taxon>
        <taxon>Ecdysozoa</taxon>
        <taxon>Arthropoda</taxon>
        <taxon>Hexapoda</taxon>
        <taxon>Insecta</taxon>
        <taxon>Pterygota</taxon>
        <taxon>Neoptera</taxon>
        <taxon>Endopterygota</taxon>
        <taxon>Diptera</taxon>
        <taxon>Nematocera</taxon>
        <taxon>Culicoidea</taxon>
        <taxon>Culicidae</taxon>
        <taxon>Anophelinae</taxon>
        <taxon>Anopheles</taxon>
    </lineage>
</organism>
<evidence type="ECO:0000313" key="3">
    <source>
        <dbReference type="Proteomes" id="UP000076407"/>
    </source>
</evidence>
<reference evidence="2" key="1">
    <citation type="submission" date="2020-05" db="UniProtKB">
        <authorList>
            <consortium name="EnsemblMetazoa"/>
        </authorList>
    </citation>
    <scope>IDENTIFICATION</scope>
    <source>
        <strain evidence="2">SANGQUA</strain>
    </source>
</reference>
<sequence length="179" mass="19142">RLDDRFIEPVRLKTVVVGAPLERTATAAAATTVQEDVPEQSTERATGRTGADATTARAARIVPRPLQPIQRAVLECTSYAAHPQRAALPSCDSHRCNELAPKRTGVNQLAALDDAVEVQTAAGRSVLQHQVVLLQCGDGRPRLMVPLDGAGHQHRQGGGRRPGTQLRRQQTVQLVGDAG</sequence>
<dbReference type="Proteomes" id="UP000076407">
    <property type="component" value="Unassembled WGS sequence"/>
</dbReference>
<accession>A0A182XRG8</accession>
<evidence type="ECO:0000256" key="1">
    <source>
        <dbReference type="SAM" id="MobiDB-lite"/>
    </source>
</evidence>
<evidence type="ECO:0000313" key="2">
    <source>
        <dbReference type="EnsemblMetazoa" id="AQUA014442-PA"/>
    </source>
</evidence>
<dbReference type="EnsemblMetazoa" id="AQUA014442-RA">
    <property type="protein sequence ID" value="AQUA014442-PA"/>
    <property type="gene ID" value="AQUA014442"/>
</dbReference>
<dbReference type="AlphaFoldDB" id="A0A182XRG8"/>
<protein>
    <submittedName>
        <fullName evidence="2">Uncharacterized protein</fullName>
    </submittedName>
</protein>
<keyword evidence="3" id="KW-1185">Reference proteome</keyword>
<name>A0A182XRG8_ANOQN</name>